<keyword evidence="3" id="KW-1185">Reference proteome</keyword>
<reference evidence="2 3" key="1">
    <citation type="submission" date="2012-10" db="EMBL/GenBank/DDBJ databases">
        <authorList>
            <person name="Zafar N."/>
            <person name="Inman J."/>
            <person name="Hall N."/>
            <person name="Lorenzi H."/>
            <person name="Caler E."/>
        </authorList>
    </citation>
    <scope>NUCLEOTIDE SEQUENCE [LARGE SCALE GENOMIC DNA]</scope>
    <source>
        <strain evidence="2 3">IP1</strain>
    </source>
</reference>
<evidence type="ECO:0000256" key="1">
    <source>
        <dbReference type="SAM" id="SignalP"/>
    </source>
</evidence>
<accession>L7FJA0</accession>
<dbReference type="GeneID" id="14882983"/>
<dbReference type="Proteomes" id="UP000014680">
    <property type="component" value="Unassembled WGS sequence"/>
</dbReference>
<name>L7FJA0_ENTIV</name>
<keyword evidence="1" id="KW-0732">Signal</keyword>
<dbReference type="AlphaFoldDB" id="L7FJA0"/>
<feature type="signal peptide" evidence="1">
    <location>
        <begin position="1"/>
        <end position="22"/>
    </location>
</feature>
<evidence type="ECO:0000313" key="2">
    <source>
        <dbReference type="EMBL" id="ELP83992.1"/>
    </source>
</evidence>
<protein>
    <submittedName>
        <fullName evidence="2">Uncharacterized protein</fullName>
    </submittedName>
</protein>
<proteinExistence type="predicted"/>
<dbReference type="EMBL" id="KB207186">
    <property type="protein sequence ID" value="ELP83992.1"/>
    <property type="molecule type" value="Genomic_DNA"/>
</dbReference>
<evidence type="ECO:0000313" key="3">
    <source>
        <dbReference type="Proteomes" id="UP000014680"/>
    </source>
</evidence>
<dbReference type="VEuPathDB" id="AmoebaDB:EIN_345780"/>
<gene>
    <name evidence="2" type="ORF">EIN_345780</name>
</gene>
<sequence length="174" mass="19823">MSLVSVMFLLSVGNSIQNVILSDNQLYDWNTKQMKLGENDEGVKCTLISFPNDYVINKDTTEELLPSYHTLQIVGNVMKSTSEKVRCEISSENFRYNFSFFSSTQSNVFFTINNSSQVSHITFSSNETFTLCLQKLLLDTNNMPSISEECPEDTEDSSHLLGIVFTLFLLLFFF</sequence>
<dbReference type="RefSeq" id="XP_004183338.1">
    <property type="nucleotide sequence ID" value="XM_004183290.1"/>
</dbReference>
<dbReference type="KEGG" id="eiv:EIN_345780"/>
<organism evidence="2 3">
    <name type="scientific">Entamoeba invadens IP1</name>
    <dbReference type="NCBI Taxonomy" id="370355"/>
    <lineage>
        <taxon>Eukaryota</taxon>
        <taxon>Amoebozoa</taxon>
        <taxon>Evosea</taxon>
        <taxon>Archamoebae</taxon>
        <taxon>Mastigamoebida</taxon>
        <taxon>Entamoebidae</taxon>
        <taxon>Entamoeba</taxon>
    </lineage>
</organism>
<feature type="chain" id="PRO_5003973633" evidence="1">
    <location>
        <begin position="23"/>
        <end position="174"/>
    </location>
</feature>